<reference evidence="1" key="2">
    <citation type="submission" date="2025-09" db="UniProtKB">
        <authorList>
            <consortium name="Ensembl"/>
        </authorList>
    </citation>
    <scope>IDENTIFICATION</scope>
</reference>
<evidence type="ECO:0000313" key="1">
    <source>
        <dbReference type="Ensembl" id="ENSCANP00000000652.1"/>
    </source>
</evidence>
<evidence type="ECO:0000313" key="2">
    <source>
        <dbReference type="Proteomes" id="UP000233080"/>
    </source>
</evidence>
<reference evidence="1" key="1">
    <citation type="submission" date="2025-08" db="UniProtKB">
        <authorList>
            <consortium name="Ensembl"/>
        </authorList>
    </citation>
    <scope>IDENTIFICATION</scope>
</reference>
<proteinExistence type="predicted"/>
<name>A0A2K5H8I7_COLAP</name>
<keyword evidence="2" id="KW-1185">Reference proteome</keyword>
<dbReference type="Proteomes" id="UP000233080">
    <property type="component" value="Unassembled WGS sequence"/>
</dbReference>
<accession>A0A2K5H8I7</accession>
<dbReference type="Ensembl" id="ENSCANT00000002789.1">
    <property type="protein sequence ID" value="ENSCANP00000000652.1"/>
    <property type="gene ID" value="ENSCANG00000002413.1"/>
</dbReference>
<protein>
    <submittedName>
        <fullName evidence="1">Uncharacterized protein</fullName>
    </submittedName>
</protein>
<sequence length="105" mass="11821">MRLFLSYDCVKQRQDLEGKRTTQCCAMTEVSHSSLRSTLGPRQGHGLHRGVGGQPFPRLCGVLLSSAETVTLFSFYPNQPLLVTAPRPWVFLWSPHFVEAKHEPP</sequence>
<organism evidence="1 2">
    <name type="scientific">Colobus angolensis palliatus</name>
    <name type="common">Peters' Angolan colobus</name>
    <dbReference type="NCBI Taxonomy" id="336983"/>
    <lineage>
        <taxon>Eukaryota</taxon>
        <taxon>Metazoa</taxon>
        <taxon>Chordata</taxon>
        <taxon>Craniata</taxon>
        <taxon>Vertebrata</taxon>
        <taxon>Euteleostomi</taxon>
        <taxon>Mammalia</taxon>
        <taxon>Eutheria</taxon>
        <taxon>Euarchontoglires</taxon>
        <taxon>Primates</taxon>
        <taxon>Haplorrhini</taxon>
        <taxon>Catarrhini</taxon>
        <taxon>Cercopithecidae</taxon>
        <taxon>Colobinae</taxon>
        <taxon>Colobus</taxon>
    </lineage>
</organism>
<dbReference type="AlphaFoldDB" id="A0A2K5H8I7"/>